<dbReference type="RefSeq" id="WP_261292509.1">
    <property type="nucleotide sequence ID" value="NZ_JANQBK010000001.1"/>
</dbReference>
<keyword evidence="3" id="KW-1185">Reference proteome</keyword>
<name>A0ABV7SY20_9SPHN</name>
<dbReference type="PANTHER" id="PTHR45856:SF24">
    <property type="entry name" value="FUNGAL LIPASE-LIKE DOMAIN-CONTAINING PROTEIN"/>
    <property type="match status" value="1"/>
</dbReference>
<reference evidence="3" key="1">
    <citation type="journal article" date="2019" name="Int. J. Syst. Evol. Microbiol.">
        <title>The Global Catalogue of Microorganisms (GCM) 10K type strain sequencing project: providing services to taxonomists for standard genome sequencing and annotation.</title>
        <authorList>
            <consortium name="The Broad Institute Genomics Platform"/>
            <consortium name="The Broad Institute Genome Sequencing Center for Infectious Disease"/>
            <person name="Wu L."/>
            <person name="Ma J."/>
        </authorList>
    </citation>
    <scope>NUCLEOTIDE SEQUENCE [LARGE SCALE GENOMIC DNA]</scope>
    <source>
        <strain evidence="3">KCTC 42739</strain>
    </source>
</reference>
<organism evidence="2 3">
    <name type="scientific">Sphingomonas hylomeconis</name>
    <dbReference type="NCBI Taxonomy" id="1395958"/>
    <lineage>
        <taxon>Bacteria</taxon>
        <taxon>Pseudomonadati</taxon>
        <taxon>Pseudomonadota</taxon>
        <taxon>Alphaproteobacteria</taxon>
        <taxon>Sphingomonadales</taxon>
        <taxon>Sphingomonadaceae</taxon>
        <taxon>Sphingomonas</taxon>
    </lineage>
</organism>
<protein>
    <recommendedName>
        <fullName evidence="1">Fungal lipase-type domain-containing protein</fullName>
    </recommendedName>
</protein>
<dbReference type="Pfam" id="PF01764">
    <property type="entry name" value="Lipase_3"/>
    <property type="match status" value="1"/>
</dbReference>
<gene>
    <name evidence="2" type="ORF">ACFONA_15855</name>
</gene>
<dbReference type="EMBL" id="JBHRXP010000007">
    <property type="protein sequence ID" value="MFC3581645.1"/>
    <property type="molecule type" value="Genomic_DNA"/>
</dbReference>
<evidence type="ECO:0000259" key="1">
    <source>
        <dbReference type="Pfam" id="PF01764"/>
    </source>
</evidence>
<feature type="domain" description="Fungal lipase-type" evidence="1">
    <location>
        <begin position="127"/>
        <end position="274"/>
    </location>
</feature>
<dbReference type="Proteomes" id="UP001595713">
    <property type="component" value="Unassembled WGS sequence"/>
</dbReference>
<accession>A0ABV7SY20</accession>
<dbReference type="PANTHER" id="PTHR45856">
    <property type="entry name" value="ALPHA/BETA-HYDROLASES SUPERFAMILY PROTEIN"/>
    <property type="match status" value="1"/>
</dbReference>
<proteinExistence type="predicted"/>
<evidence type="ECO:0000313" key="2">
    <source>
        <dbReference type="EMBL" id="MFC3581645.1"/>
    </source>
</evidence>
<sequence length="340" mass="36431">MTLEASLELADINADDLEKLNQAIRTRAAQFHIADSDIDYAQLLFLIAATAVASAYNLYPCNPPNDPNYYDVNVVQVLETAEASYRAKTSPSAAARLAADRASGDCDLGFINFGFAATSIDNLYNILALRGTQTAEEAVYDIYNWDDVTQAVLPTQTGVGADQGNVKQALWDFYSEGLAGYDRDSLAQACINAIQATEQAHPGLPWLVCAHSLGGPMANLAAMDATLSGAMPMPLVITFGSLHLGDATFAANYTSICPVTYRMANLADFVPAMIALEPGTDTTHYVHVGEPVSFVWQTWSDWQNHSMTQTYLATIGSQWDVVTIGPVQFPCATAPPAAGG</sequence>
<dbReference type="SUPFAM" id="SSF53474">
    <property type="entry name" value="alpha/beta-Hydrolases"/>
    <property type="match status" value="1"/>
</dbReference>
<evidence type="ECO:0000313" key="3">
    <source>
        <dbReference type="Proteomes" id="UP001595713"/>
    </source>
</evidence>
<dbReference type="InterPro" id="IPR029058">
    <property type="entry name" value="AB_hydrolase_fold"/>
</dbReference>
<dbReference type="InterPro" id="IPR051218">
    <property type="entry name" value="Sec_MonoDiacylglyc_Lipase"/>
</dbReference>
<comment type="caution">
    <text evidence="2">The sequence shown here is derived from an EMBL/GenBank/DDBJ whole genome shotgun (WGS) entry which is preliminary data.</text>
</comment>
<dbReference type="InterPro" id="IPR002921">
    <property type="entry name" value="Fungal_lipase-type"/>
</dbReference>
<dbReference type="Gene3D" id="3.40.50.1820">
    <property type="entry name" value="alpha/beta hydrolase"/>
    <property type="match status" value="1"/>
</dbReference>